<dbReference type="InterPro" id="IPR049874">
    <property type="entry name" value="ROK_cs"/>
</dbReference>
<feature type="domain" description="HTH crp-type" evidence="2">
    <location>
        <begin position="26"/>
        <end position="77"/>
    </location>
</feature>
<dbReference type="PROSITE" id="PS01125">
    <property type="entry name" value="ROK"/>
    <property type="match status" value="1"/>
</dbReference>
<accession>A0ABM7HKH4</accession>
<keyword evidence="4" id="KW-1185">Reference proteome</keyword>
<reference evidence="3 4" key="1">
    <citation type="journal article" date="2019" name="Emerg. Microbes Infect.">
        <title>Comprehensive subspecies identification of 175 nontuberculous mycobacteria species based on 7547 genomic profiles.</title>
        <authorList>
            <person name="Matsumoto Y."/>
            <person name="Kinjo T."/>
            <person name="Motooka D."/>
            <person name="Nabeya D."/>
            <person name="Jung N."/>
            <person name="Uechi K."/>
            <person name="Horii T."/>
            <person name="Iida T."/>
            <person name="Fujita J."/>
            <person name="Nakamura S."/>
        </authorList>
    </citation>
    <scope>NUCLEOTIDE SEQUENCE [LARGE SCALE GENOMIC DNA]</scope>
    <source>
        <strain evidence="3 4">JCM 12375</strain>
    </source>
</reference>
<dbReference type="SMART" id="SM00419">
    <property type="entry name" value="HTH_CRP"/>
    <property type="match status" value="1"/>
</dbReference>
<dbReference type="CDD" id="cd00090">
    <property type="entry name" value="HTH_ARSR"/>
    <property type="match status" value="1"/>
</dbReference>
<organism evidence="3 4">
    <name type="scientific">Mycolicibacterium mageritense</name>
    <name type="common">Mycobacterium mageritense</name>
    <dbReference type="NCBI Taxonomy" id="53462"/>
    <lineage>
        <taxon>Bacteria</taxon>
        <taxon>Bacillati</taxon>
        <taxon>Actinomycetota</taxon>
        <taxon>Actinomycetes</taxon>
        <taxon>Mycobacteriales</taxon>
        <taxon>Mycobacteriaceae</taxon>
        <taxon>Mycolicibacterium</taxon>
    </lineage>
</organism>
<dbReference type="SUPFAM" id="SSF46785">
    <property type="entry name" value="Winged helix' DNA-binding domain"/>
    <property type="match status" value="1"/>
</dbReference>
<sequence length="393" mass="40735">MSTADARSGPGSQAALRNANQARILELLKISGELSQAEIARHTGLAPATVSNIVRELTAGGVIDDSGDGKRRRMVRLARAAGLAVGIDFGHRHVTVAIADLGHTILAERRMPLGPVGSASENLSRASALLNEAMAGIEGAMSDVVGIGLGLPAPIDSKTGEVGAVSILPGWVGVPAAQIASEHFGRRVEVDNDANLGALAEHMWGAGQGCDNLAFLKLADGVGAGLFVDGRLFRGRNGTAGEIGHTTFDEFGRVCRCGNRGCLETIVAARSVIDLLEPRYGANLTIADIVRMAADGDAACTRVLADTGRQAGVAVANLCNLFNPERILIGGELAQAEEMMLAPMRESVRRCGIPSSTQDVYIGLAELGARAPVLGAVALALQNSSQRVSKLNS</sequence>
<dbReference type="RefSeq" id="WP_036437373.1">
    <property type="nucleotide sequence ID" value="NZ_AP022567.1"/>
</dbReference>
<evidence type="ECO:0000313" key="3">
    <source>
        <dbReference type="EMBL" id="BBX30970.1"/>
    </source>
</evidence>
<dbReference type="InterPro" id="IPR036390">
    <property type="entry name" value="WH_DNA-bd_sf"/>
</dbReference>
<dbReference type="InterPro" id="IPR036388">
    <property type="entry name" value="WH-like_DNA-bd_sf"/>
</dbReference>
<dbReference type="EMBL" id="AP022567">
    <property type="protein sequence ID" value="BBX30970.1"/>
    <property type="molecule type" value="Genomic_DNA"/>
</dbReference>
<dbReference type="InterPro" id="IPR043129">
    <property type="entry name" value="ATPase_NBD"/>
</dbReference>
<evidence type="ECO:0000259" key="2">
    <source>
        <dbReference type="SMART" id="SM00419"/>
    </source>
</evidence>
<dbReference type="InterPro" id="IPR000600">
    <property type="entry name" value="ROK"/>
</dbReference>
<dbReference type="PANTHER" id="PTHR18964">
    <property type="entry name" value="ROK (REPRESSOR, ORF, KINASE) FAMILY"/>
    <property type="match status" value="1"/>
</dbReference>
<dbReference type="InterPro" id="IPR011991">
    <property type="entry name" value="ArsR-like_HTH"/>
</dbReference>
<proteinExistence type="inferred from homology"/>
<comment type="similarity">
    <text evidence="1">Belongs to the ROK (NagC/XylR) family.</text>
</comment>
<dbReference type="Pfam" id="PF00480">
    <property type="entry name" value="ROK"/>
    <property type="match status" value="1"/>
</dbReference>
<dbReference type="InterPro" id="IPR000835">
    <property type="entry name" value="HTH_MarR-typ"/>
</dbReference>
<dbReference type="SUPFAM" id="SSF53067">
    <property type="entry name" value="Actin-like ATPase domain"/>
    <property type="match status" value="1"/>
</dbReference>
<gene>
    <name evidence="3" type="ORF">MMAGJ_02520</name>
</gene>
<name>A0ABM7HKH4_MYCME</name>
<dbReference type="PANTHER" id="PTHR18964:SF173">
    <property type="entry name" value="GLUCOKINASE"/>
    <property type="match status" value="1"/>
</dbReference>
<dbReference type="Pfam" id="PF12802">
    <property type="entry name" value="MarR_2"/>
    <property type="match status" value="1"/>
</dbReference>
<evidence type="ECO:0000256" key="1">
    <source>
        <dbReference type="ARBA" id="ARBA00006479"/>
    </source>
</evidence>
<dbReference type="CDD" id="cd24076">
    <property type="entry name" value="ASKHA_ATPase_ROK_BsXylR-like"/>
    <property type="match status" value="1"/>
</dbReference>
<dbReference type="Proteomes" id="UP000465622">
    <property type="component" value="Chromosome"/>
</dbReference>
<evidence type="ECO:0000313" key="4">
    <source>
        <dbReference type="Proteomes" id="UP000465622"/>
    </source>
</evidence>
<protein>
    <submittedName>
        <fullName evidence="3">Transcriptional regulator</fullName>
    </submittedName>
</protein>
<dbReference type="Gene3D" id="3.30.420.40">
    <property type="match status" value="2"/>
</dbReference>
<dbReference type="Gene3D" id="1.10.10.10">
    <property type="entry name" value="Winged helix-like DNA-binding domain superfamily/Winged helix DNA-binding domain"/>
    <property type="match status" value="1"/>
</dbReference>
<dbReference type="InterPro" id="IPR012318">
    <property type="entry name" value="HTH_CRP"/>
</dbReference>